<dbReference type="RefSeq" id="WP_155219904.1">
    <property type="nucleotide sequence ID" value="NZ_WNAJ01000026.1"/>
</dbReference>
<reference evidence="1 2" key="1">
    <citation type="journal article" date="2019" name="Nat. Med.">
        <title>A library of human gut bacterial isolates paired with longitudinal multiomics data enables mechanistic microbiome research.</title>
        <authorList>
            <person name="Poyet M."/>
            <person name="Groussin M."/>
            <person name="Gibbons S.M."/>
            <person name="Avila-Pacheco J."/>
            <person name="Jiang X."/>
            <person name="Kearney S.M."/>
            <person name="Perrotta A.R."/>
            <person name="Berdy B."/>
            <person name="Zhao S."/>
            <person name="Lieberman T.D."/>
            <person name="Swanson P.K."/>
            <person name="Smith M."/>
            <person name="Roesemann S."/>
            <person name="Alexander J.E."/>
            <person name="Rich S.A."/>
            <person name="Livny J."/>
            <person name="Vlamakis H."/>
            <person name="Clish C."/>
            <person name="Bullock K."/>
            <person name="Deik A."/>
            <person name="Scott J."/>
            <person name="Pierce K.A."/>
            <person name="Xavier R.J."/>
            <person name="Alm E.J."/>
        </authorList>
    </citation>
    <scope>NUCLEOTIDE SEQUENCE [LARGE SCALE GENOMIC DNA]</scope>
    <source>
        <strain evidence="1 2">BIOML-A1</strain>
    </source>
</reference>
<name>A0A6L6L9C2_9FIRM</name>
<comment type="caution">
    <text evidence="1">The sequence shown here is derived from an EMBL/GenBank/DDBJ whole genome shotgun (WGS) entry which is preliminary data.</text>
</comment>
<sequence>MKTPEELEDWAANCARSFETTFVAGKYGQAAMTAEQIYTSLNFIGMKQEAELIMEQIGWDRVRKAFSEARINVERGPDHKKAV</sequence>
<evidence type="ECO:0000313" key="2">
    <source>
        <dbReference type="Proteomes" id="UP000478483"/>
    </source>
</evidence>
<organism evidence="1 2">
    <name type="scientific">Roseburia intestinalis</name>
    <dbReference type="NCBI Taxonomy" id="166486"/>
    <lineage>
        <taxon>Bacteria</taxon>
        <taxon>Bacillati</taxon>
        <taxon>Bacillota</taxon>
        <taxon>Clostridia</taxon>
        <taxon>Lachnospirales</taxon>
        <taxon>Lachnospiraceae</taxon>
        <taxon>Roseburia</taxon>
    </lineage>
</organism>
<gene>
    <name evidence="1" type="ORF">GMD50_16900</name>
</gene>
<dbReference type="Proteomes" id="UP000478483">
    <property type="component" value="Unassembled WGS sequence"/>
</dbReference>
<accession>A0A6L6L9C2</accession>
<evidence type="ECO:0000313" key="1">
    <source>
        <dbReference type="EMBL" id="MTR86685.1"/>
    </source>
</evidence>
<dbReference type="EMBL" id="WNAJ01000026">
    <property type="protein sequence ID" value="MTR86685.1"/>
    <property type="molecule type" value="Genomic_DNA"/>
</dbReference>
<protein>
    <submittedName>
        <fullName evidence="1">Uncharacterized protein</fullName>
    </submittedName>
</protein>
<proteinExistence type="predicted"/>
<dbReference type="AlphaFoldDB" id="A0A6L6L9C2"/>